<dbReference type="CDD" id="cd03232">
    <property type="entry name" value="ABCG_PDR_domain2"/>
    <property type="match status" value="1"/>
</dbReference>
<feature type="transmembrane region" description="Helical" evidence="10">
    <location>
        <begin position="1199"/>
        <end position="1215"/>
    </location>
</feature>
<evidence type="ECO:0000256" key="10">
    <source>
        <dbReference type="SAM" id="Phobius"/>
    </source>
</evidence>
<dbReference type="GO" id="GO:0005524">
    <property type="term" value="F:ATP binding"/>
    <property type="evidence" value="ECO:0007669"/>
    <property type="project" value="UniProtKB-KW"/>
</dbReference>
<evidence type="ECO:0000313" key="12">
    <source>
        <dbReference type="EMBL" id="EFJ26876.1"/>
    </source>
</evidence>
<dbReference type="CDD" id="cd03233">
    <property type="entry name" value="ABCG_PDR_domain1"/>
    <property type="match status" value="1"/>
</dbReference>
<evidence type="ECO:0000256" key="8">
    <source>
        <dbReference type="ARBA" id="ARBA00022989"/>
    </source>
</evidence>
<dbReference type="InParanoid" id="D8RLA2"/>
<evidence type="ECO:0000313" key="13">
    <source>
        <dbReference type="Proteomes" id="UP000001514"/>
    </source>
</evidence>
<dbReference type="eggNOG" id="KOG0065">
    <property type="taxonomic scope" value="Eukaryota"/>
</dbReference>
<dbReference type="HOGENOM" id="CLU_000604_35_0_1"/>
<dbReference type="Gramene" id="EFJ26876">
    <property type="protein sequence ID" value="EFJ26876"/>
    <property type="gene ID" value="SELMODRAFT_172580"/>
</dbReference>
<dbReference type="InterPro" id="IPR034003">
    <property type="entry name" value="ABCG_PDR_2"/>
</dbReference>
<dbReference type="GO" id="GO:0140359">
    <property type="term" value="F:ABC-type transporter activity"/>
    <property type="evidence" value="ECO:0007669"/>
    <property type="project" value="InterPro"/>
</dbReference>
<dbReference type="InterPro" id="IPR003593">
    <property type="entry name" value="AAA+_ATPase"/>
</dbReference>
<evidence type="ECO:0000256" key="6">
    <source>
        <dbReference type="ARBA" id="ARBA00022741"/>
    </source>
</evidence>
<proteinExistence type="inferred from homology"/>
<dbReference type="Pfam" id="PF01061">
    <property type="entry name" value="ABC2_membrane"/>
    <property type="match status" value="2"/>
</dbReference>
<feature type="transmembrane region" description="Helical" evidence="10">
    <location>
        <begin position="514"/>
        <end position="536"/>
    </location>
</feature>
<feature type="transmembrane region" description="Helical" evidence="10">
    <location>
        <begin position="740"/>
        <end position="767"/>
    </location>
</feature>
<dbReference type="KEGG" id="smo:SELMODRAFT_172580"/>
<feature type="transmembrane region" description="Helical" evidence="10">
    <location>
        <begin position="1312"/>
        <end position="1332"/>
    </location>
</feature>
<dbReference type="Pfam" id="PF00005">
    <property type="entry name" value="ABC_tran"/>
    <property type="match status" value="2"/>
</dbReference>
<dbReference type="InterPro" id="IPR034001">
    <property type="entry name" value="ABCG_PDR_1"/>
</dbReference>
<dbReference type="PANTHER" id="PTHR48040:SF50">
    <property type="entry name" value="ABC TRANSPORTER DOMAIN-CONTAINING PROTEIN"/>
    <property type="match status" value="1"/>
</dbReference>
<keyword evidence="13" id="KW-1185">Reference proteome</keyword>
<dbReference type="SUPFAM" id="SSF52540">
    <property type="entry name" value="P-loop containing nucleoside triphosphate hydrolases"/>
    <property type="match status" value="2"/>
</dbReference>
<feature type="domain" description="ABC transporter" evidence="11">
    <location>
        <begin position="826"/>
        <end position="1075"/>
    </location>
</feature>
<feature type="transmembrane region" description="Helical" evidence="10">
    <location>
        <begin position="1169"/>
        <end position="1187"/>
    </location>
</feature>
<keyword evidence="9 10" id="KW-0472">Membrane</keyword>
<feature type="transmembrane region" description="Helical" evidence="10">
    <location>
        <begin position="1344"/>
        <end position="1363"/>
    </location>
</feature>
<keyword evidence="4 10" id="KW-0812">Transmembrane</keyword>
<dbReference type="OMA" id="IVHIMDV"/>
<evidence type="ECO:0000256" key="5">
    <source>
        <dbReference type="ARBA" id="ARBA00022737"/>
    </source>
</evidence>
<feature type="transmembrane region" description="Helical" evidence="10">
    <location>
        <begin position="548"/>
        <end position="575"/>
    </location>
</feature>
<dbReference type="EMBL" id="GL377583">
    <property type="protein sequence ID" value="EFJ26876.1"/>
    <property type="molecule type" value="Genomic_DNA"/>
</dbReference>
<dbReference type="InterPro" id="IPR027417">
    <property type="entry name" value="P-loop_NTPase"/>
</dbReference>
<protein>
    <submittedName>
        <fullName evidence="12">ATP-binding cassette transporter</fullName>
    </submittedName>
</protein>
<evidence type="ECO:0000256" key="1">
    <source>
        <dbReference type="ARBA" id="ARBA00004141"/>
    </source>
</evidence>
<dbReference type="Gene3D" id="3.40.50.300">
    <property type="entry name" value="P-loop containing nucleotide triphosphate hydrolases"/>
    <property type="match status" value="2"/>
</dbReference>
<accession>D8RLA2</accession>
<evidence type="ECO:0000256" key="4">
    <source>
        <dbReference type="ARBA" id="ARBA00022692"/>
    </source>
</evidence>
<dbReference type="GO" id="GO:0016020">
    <property type="term" value="C:membrane"/>
    <property type="evidence" value="ECO:0007669"/>
    <property type="project" value="UniProtKB-SubCell"/>
</dbReference>
<dbReference type="InterPro" id="IPR043926">
    <property type="entry name" value="ABCG_dom"/>
</dbReference>
<feature type="transmembrane region" description="Helical" evidence="10">
    <location>
        <begin position="1255"/>
        <end position="1273"/>
    </location>
</feature>
<reference evidence="12 13" key="1">
    <citation type="journal article" date="2011" name="Science">
        <title>The Selaginella genome identifies genetic changes associated with the evolution of vascular plants.</title>
        <authorList>
            <person name="Banks J.A."/>
            <person name="Nishiyama T."/>
            <person name="Hasebe M."/>
            <person name="Bowman J.L."/>
            <person name="Gribskov M."/>
            <person name="dePamphilis C."/>
            <person name="Albert V.A."/>
            <person name="Aono N."/>
            <person name="Aoyama T."/>
            <person name="Ambrose B.A."/>
            <person name="Ashton N.W."/>
            <person name="Axtell M.J."/>
            <person name="Barker E."/>
            <person name="Barker M.S."/>
            <person name="Bennetzen J.L."/>
            <person name="Bonawitz N.D."/>
            <person name="Chapple C."/>
            <person name="Cheng C."/>
            <person name="Correa L.G."/>
            <person name="Dacre M."/>
            <person name="DeBarry J."/>
            <person name="Dreyer I."/>
            <person name="Elias M."/>
            <person name="Engstrom E.M."/>
            <person name="Estelle M."/>
            <person name="Feng L."/>
            <person name="Finet C."/>
            <person name="Floyd S.K."/>
            <person name="Frommer W.B."/>
            <person name="Fujita T."/>
            <person name="Gramzow L."/>
            <person name="Gutensohn M."/>
            <person name="Harholt J."/>
            <person name="Hattori M."/>
            <person name="Heyl A."/>
            <person name="Hirai T."/>
            <person name="Hiwatashi Y."/>
            <person name="Ishikawa M."/>
            <person name="Iwata M."/>
            <person name="Karol K.G."/>
            <person name="Koehler B."/>
            <person name="Kolukisaoglu U."/>
            <person name="Kubo M."/>
            <person name="Kurata T."/>
            <person name="Lalonde S."/>
            <person name="Li K."/>
            <person name="Li Y."/>
            <person name="Litt A."/>
            <person name="Lyons E."/>
            <person name="Manning G."/>
            <person name="Maruyama T."/>
            <person name="Michael T.P."/>
            <person name="Mikami K."/>
            <person name="Miyazaki S."/>
            <person name="Morinaga S."/>
            <person name="Murata T."/>
            <person name="Mueller-Roeber B."/>
            <person name="Nelson D.R."/>
            <person name="Obara M."/>
            <person name="Oguri Y."/>
            <person name="Olmstead R.G."/>
            <person name="Onodera N."/>
            <person name="Petersen B.L."/>
            <person name="Pils B."/>
            <person name="Prigge M."/>
            <person name="Rensing S.A."/>
            <person name="Riano-Pachon D.M."/>
            <person name="Roberts A.W."/>
            <person name="Sato Y."/>
            <person name="Scheller H.V."/>
            <person name="Schulz B."/>
            <person name="Schulz C."/>
            <person name="Shakirov E.V."/>
            <person name="Shibagaki N."/>
            <person name="Shinohara N."/>
            <person name="Shippen D.E."/>
            <person name="Soerensen I."/>
            <person name="Sotooka R."/>
            <person name="Sugimoto N."/>
            <person name="Sugita M."/>
            <person name="Sumikawa N."/>
            <person name="Tanurdzic M."/>
            <person name="Theissen G."/>
            <person name="Ulvskov P."/>
            <person name="Wakazuki S."/>
            <person name="Weng J.K."/>
            <person name="Willats W.W."/>
            <person name="Wipf D."/>
            <person name="Wolf P.G."/>
            <person name="Yang L."/>
            <person name="Zimmer A.D."/>
            <person name="Zhu Q."/>
            <person name="Mitros T."/>
            <person name="Hellsten U."/>
            <person name="Loque D."/>
            <person name="Otillar R."/>
            <person name="Salamov A."/>
            <person name="Schmutz J."/>
            <person name="Shapiro H."/>
            <person name="Lindquist E."/>
            <person name="Lucas S."/>
            <person name="Rokhsar D."/>
            <person name="Grigoriev I.V."/>
        </authorList>
    </citation>
    <scope>NUCLEOTIDE SEQUENCE [LARGE SCALE GENOMIC DNA]</scope>
</reference>
<feature type="transmembrane region" description="Helical" evidence="10">
    <location>
        <begin position="658"/>
        <end position="680"/>
    </location>
</feature>
<dbReference type="InterPro" id="IPR003439">
    <property type="entry name" value="ABC_transporter-like_ATP-bd"/>
</dbReference>
<keyword evidence="8 10" id="KW-1133">Transmembrane helix</keyword>
<dbReference type="InterPro" id="IPR013581">
    <property type="entry name" value="PDR_assoc"/>
</dbReference>
<dbReference type="Pfam" id="PF19055">
    <property type="entry name" value="ABC2_membrane_7"/>
    <property type="match status" value="1"/>
</dbReference>
<comment type="similarity">
    <text evidence="2">Belongs to the ABC transporter superfamily. ABCG family. PDR (TC 3.A.1.205) subfamily.</text>
</comment>
<comment type="subcellular location">
    <subcellularLocation>
        <location evidence="1">Membrane</location>
        <topology evidence="1">Multi-pass membrane protein</topology>
    </subcellularLocation>
</comment>
<dbReference type="SMART" id="SM00382">
    <property type="entry name" value="AAA"/>
    <property type="match status" value="2"/>
</dbReference>
<evidence type="ECO:0000256" key="2">
    <source>
        <dbReference type="ARBA" id="ARBA00006012"/>
    </source>
</evidence>
<dbReference type="GO" id="GO:0016887">
    <property type="term" value="F:ATP hydrolysis activity"/>
    <property type="evidence" value="ECO:0007669"/>
    <property type="project" value="InterPro"/>
</dbReference>
<organism evidence="13">
    <name type="scientific">Selaginella moellendorffii</name>
    <name type="common">Spikemoss</name>
    <dbReference type="NCBI Taxonomy" id="88036"/>
    <lineage>
        <taxon>Eukaryota</taxon>
        <taxon>Viridiplantae</taxon>
        <taxon>Streptophyta</taxon>
        <taxon>Embryophyta</taxon>
        <taxon>Tracheophyta</taxon>
        <taxon>Lycopodiopsida</taxon>
        <taxon>Selaginellales</taxon>
        <taxon>Selaginellaceae</taxon>
        <taxon>Selaginella</taxon>
    </lineage>
</organism>
<name>D8RLA2_SELML</name>
<evidence type="ECO:0000259" key="11">
    <source>
        <dbReference type="PROSITE" id="PS50893"/>
    </source>
</evidence>
<feature type="domain" description="ABC transporter" evidence="11">
    <location>
        <begin position="147"/>
        <end position="420"/>
    </location>
</feature>
<dbReference type="Pfam" id="PF14510">
    <property type="entry name" value="ABC_trans_N"/>
    <property type="match status" value="1"/>
</dbReference>
<evidence type="ECO:0000256" key="9">
    <source>
        <dbReference type="ARBA" id="ARBA00023136"/>
    </source>
</evidence>
<dbReference type="Proteomes" id="UP000001514">
    <property type="component" value="Unassembled WGS sequence"/>
</dbReference>
<sequence length="1424" mass="159821">MQRSTSSRLSDAFSSTGSFHRDLDDGELLIWAALERLPTVERSRKGILLSDNAAKNGCAADTQAEVDVSKLDVQDRRRILSRLIPTAEEDNERLLLRLRDRINRVRIDLPKIEVRFEHLNVQAKVHVGSRALPTPINFINNSAESLLSALHLPSSNKRTLTILRDTSGIIKPSRLTLLLGPPGSGKTTLLLALAGKLNKDLQVTGNVTYNGHQMDEFVPQRTAAYISQSDLHSGQMTVRETLDFSACCQGVGSKYEMLSELLRREKALGIKPDADIDVFMKATSLQGQQTNLVTDYVMKILDLENCSDVIVGDEMHRGISGGQKKRVTTGEMLVGPAKALFMDEISTGLDSSTAFQVVQCLRQFVHVMDATLLISLLQPAPETFGLFDDVILLSEGRIVYHGPRELVLEFFESQGFKCPERKGVADFLQEVTSRKDQAQYWTGTRAYSYVSVDDFQRAFEGFSAGQKLAEELEKPFDKASSHPAALVTQRYALSSWGLFRACLAKEVLLIRRNAFVYVFAVFQILITAAIAMTVFIRTEMKHQTVDDGVVFLGAMFFALLTGMFNGFADLAMTIFRLPVFYKQRDSLFYPAWAYAWPMIITRLPISLIEAAAWVILTYWVIGFAPQWSRFFGQVLIFFVVNQMAQGLFRLIAALGRTMVIANTFGAFAILVIICLGGFVISREDIHPWWIWGYWTSPLMYGQNAIAVNEFLAPRWQKPSNFSSTVGEAILLTRGLFPKWYWYWIGVGAVTGFATLFNVGFILAMTYLNPIGKSQAIVPKDMLNERSSDAPRIYLQKVDSSKPDSLQSGRLKTYLKGMVLPFQPLSLAFHHISYFVDMPPEMKHQGNKLQLLQDISGVFRPAILTALLGVSGAGKTTLMDVLAGRKTGGYIEGEIIVAGRPKKQETFARVSGYCEQNDIHSPNLTVEESLIFSAWMRLSEKVDRSTRAMFVEEVLELVELASLRGALVGVPGVTGLSVEQRKRLTVAVELVANPSIIFMDEPTSGLDARAAAIVMRTVRNTVNTGRTVVCTIHQPSIDIFEAFDELFLMKRGGQLIYAGPLGKFSAEAIHYFEGVPGVPKIKDGHNPATWILEVTSQMSEARLEIDFAEVYRKASLCEQNEALIRETIQSSKDTPELHFPTKYPQAFISQCAICLWKQHLSYWRNPQYCVIRMFFTAVSAVLFGGIFWDLGTRRSKQQDLFNLIGVLYSAVLFLGVNNASTVQPVVATERTAYYRERAAGMYSALPYAFAQVLVEVPYALVQTLLYGSITYSMIGFEWSIVKVSYFFFFTFSGLLYYTLYGMMAVALTPNEQIAAVVSAFFFGVWNLFAGFIIPYKRIPVWWRWYYWANPVAWTVYGLFTSQLGDVDTLLAIPDQPPKTVRQFMKDHFNFELSFVSRAAAMQVVFIATFALVFAVCIKHLNFQRR</sequence>
<feature type="transmembrane region" description="Helical" evidence="10">
    <location>
        <begin position="595"/>
        <end position="621"/>
    </location>
</feature>
<gene>
    <name evidence="12" type="primary">SmABCG12</name>
    <name evidence="12" type="ORF">SELMODRAFT_172580</name>
</gene>
<dbReference type="InterPro" id="IPR013525">
    <property type="entry name" value="ABC2_TM"/>
</dbReference>
<dbReference type="PROSITE" id="PS50893">
    <property type="entry name" value="ABC_TRANSPORTER_2"/>
    <property type="match status" value="2"/>
</dbReference>
<dbReference type="Pfam" id="PF08370">
    <property type="entry name" value="PDR_assoc"/>
    <property type="match status" value="1"/>
</dbReference>
<feature type="transmembrane region" description="Helical" evidence="10">
    <location>
        <begin position="1393"/>
        <end position="1416"/>
    </location>
</feature>
<keyword evidence="5" id="KW-0677">Repeat</keyword>
<dbReference type="PANTHER" id="PTHR48040">
    <property type="entry name" value="PLEIOTROPIC DRUG RESISTANCE PROTEIN 1-LIKE ISOFORM X1"/>
    <property type="match status" value="1"/>
</dbReference>
<keyword evidence="6" id="KW-0547">Nucleotide-binding</keyword>
<feature type="transmembrane region" description="Helical" evidence="10">
    <location>
        <begin position="1285"/>
        <end position="1306"/>
    </location>
</feature>
<dbReference type="FunFam" id="3.40.50.300:FF:000059">
    <property type="entry name" value="ABC transporter G family member 40"/>
    <property type="match status" value="1"/>
</dbReference>
<dbReference type="InterPro" id="IPR029481">
    <property type="entry name" value="ABC_trans_N"/>
</dbReference>
<keyword evidence="7 12" id="KW-0067">ATP-binding</keyword>
<evidence type="ECO:0000256" key="3">
    <source>
        <dbReference type="ARBA" id="ARBA00022448"/>
    </source>
</evidence>
<feature type="transmembrane region" description="Helical" evidence="10">
    <location>
        <begin position="630"/>
        <end position="652"/>
    </location>
</feature>
<dbReference type="FunFam" id="3.40.50.300:FF:000179">
    <property type="entry name" value="ABC transporter G family member 34"/>
    <property type="match status" value="1"/>
</dbReference>
<keyword evidence="3" id="KW-0813">Transport</keyword>
<evidence type="ECO:0000256" key="7">
    <source>
        <dbReference type="ARBA" id="ARBA00022840"/>
    </source>
</evidence>